<evidence type="ECO:0000256" key="2">
    <source>
        <dbReference type="ARBA" id="ARBA00005375"/>
    </source>
</evidence>
<keyword evidence="3" id="KW-0812">Transmembrane</keyword>
<dbReference type="SUPFAM" id="SSF53254">
    <property type="entry name" value="Phosphoglycerate mutase-like"/>
    <property type="match status" value="1"/>
</dbReference>
<evidence type="ECO:0000256" key="1">
    <source>
        <dbReference type="ARBA" id="ARBA00000032"/>
    </source>
</evidence>
<dbReference type="AlphaFoldDB" id="A0ABD2MWR1"/>
<gene>
    <name evidence="4" type="ORF">HHI36_021300</name>
</gene>
<evidence type="ECO:0000313" key="4">
    <source>
        <dbReference type="EMBL" id="KAL3270775.1"/>
    </source>
</evidence>
<dbReference type="Pfam" id="PF00328">
    <property type="entry name" value="His_Phos_2"/>
    <property type="match status" value="1"/>
</dbReference>
<evidence type="ECO:0008006" key="6">
    <source>
        <dbReference type="Google" id="ProtNLM"/>
    </source>
</evidence>
<protein>
    <recommendedName>
        <fullName evidence="6">Acid phosphatase</fullName>
    </recommendedName>
</protein>
<evidence type="ECO:0000313" key="5">
    <source>
        <dbReference type="Proteomes" id="UP001516400"/>
    </source>
</evidence>
<feature type="transmembrane region" description="Helical" evidence="3">
    <location>
        <begin position="20"/>
        <end position="40"/>
    </location>
</feature>
<dbReference type="PANTHER" id="PTHR11567">
    <property type="entry name" value="ACID PHOSPHATASE-RELATED"/>
    <property type="match status" value="1"/>
</dbReference>
<name>A0ABD2MWR1_9CUCU</name>
<dbReference type="InterPro" id="IPR050645">
    <property type="entry name" value="Histidine_acid_phosphatase"/>
</dbReference>
<dbReference type="InterPro" id="IPR029033">
    <property type="entry name" value="His_PPase_superfam"/>
</dbReference>
<keyword evidence="3" id="KW-1133">Transmembrane helix</keyword>
<dbReference type="InterPro" id="IPR000560">
    <property type="entry name" value="His_Pase_clade-2"/>
</dbReference>
<keyword evidence="3" id="KW-0472">Membrane</keyword>
<reference evidence="4 5" key="1">
    <citation type="journal article" date="2021" name="BMC Biol.">
        <title>Horizontally acquired antibacterial genes associated with adaptive radiation of ladybird beetles.</title>
        <authorList>
            <person name="Li H.S."/>
            <person name="Tang X.F."/>
            <person name="Huang Y.H."/>
            <person name="Xu Z.Y."/>
            <person name="Chen M.L."/>
            <person name="Du X.Y."/>
            <person name="Qiu B.Y."/>
            <person name="Chen P.T."/>
            <person name="Zhang W."/>
            <person name="Slipinski A."/>
            <person name="Escalona H.E."/>
            <person name="Waterhouse R.M."/>
            <person name="Zwick A."/>
            <person name="Pang H."/>
        </authorList>
    </citation>
    <scope>NUCLEOTIDE SEQUENCE [LARGE SCALE GENOMIC DNA]</scope>
    <source>
        <strain evidence="4">SYSU2018</strain>
    </source>
</reference>
<accession>A0ABD2MWR1</accession>
<dbReference type="PROSITE" id="PS00616">
    <property type="entry name" value="HIS_ACID_PHOSPHAT_1"/>
    <property type="match status" value="1"/>
</dbReference>
<sequence length="402" mass="45676">MRYHVLTSDVRSLLSHKNKVAMTSGVLLIAVLFAILATAITGNTDEKKQLELVHVIMRHGVRTPASTYPKDPYVNHTFYPIGWGQLTNPGKRQLYETGIFLRERYGHFLGERYTPDLYYTESTDVDRTKASMQLVNAGLWPPKGDQIWGPILWQPIPVHSEPLEQDMLLLVRKPCAQYSLEQIRAKNLSKVQEKLTKFQPIFKAVSELTGQKMEDFADAEDVYSTLLAEENFNLTLPEWTKDFYPDKLKEPTIFFYVFNSYTDKMKRLKGGVLLKKLISDWKSKADGQLKPKERKAFLYGGHDSTIANLLSALKVWDPQIPVYGITILLEMSRDKSSGEMGIEVYLRNSTTSPPHLLTIPGCQSFCPLDRLIELTAPVIPGNWEEECRSEDPNFVPPPPGGP</sequence>
<dbReference type="CDD" id="cd07061">
    <property type="entry name" value="HP_HAP_like"/>
    <property type="match status" value="1"/>
</dbReference>
<dbReference type="PANTHER" id="PTHR11567:SF205">
    <property type="entry name" value="GH28721P-RELATED"/>
    <property type="match status" value="1"/>
</dbReference>
<dbReference type="Proteomes" id="UP001516400">
    <property type="component" value="Unassembled WGS sequence"/>
</dbReference>
<dbReference type="EMBL" id="JABFTP020000042">
    <property type="protein sequence ID" value="KAL3270775.1"/>
    <property type="molecule type" value="Genomic_DNA"/>
</dbReference>
<dbReference type="GO" id="GO:0003993">
    <property type="term" value="F:acid phosphatase activity"/>
    <property type="evidence" value="ECO:0007669"/>
    <property type="project" value="UniProtKB-EC"/>
</dbReference>
<comment type="similarity">
    <text evidence="2">Belongs to the histidine acid phosphatase family.</text>
</comment>
<comment type="caution">
    <text evidence="4">The sequence shown here is derived from an EMBL/GenBank/DDBJ whole genome shotgun (WGS) entry which is preliminary data.</text>
</comment>
<keyword evidence="5" id="KW-1185">Reference proteome</keyword>
<dbReference type="Gene3D" id="3.40.50.1240">
    <property type="entry name" value="Phosphoglycerate mutase-like"/>
    <property type="match status" value="1"/>
</dbReference>
<dbReference type="InterPro" id="IPR033379">
    <property type="entry name" value="Acid_Pase_AS"/>
</dbReference>
<comment type="catalytic activity">
    <reaction evidence="1">
        <text>a phosphate monoester + H2O = an alcohol + phosphate</text>
        <dbReference type="Rhea" id="RHEA:15017"/>
        <dbReference type="ChEBI" id="CHEBI:15377"/>
        <dbReference type="ChEBI" id="CHEBI:30879"/>
        <dbReference type="ChEBI" id="CHEBI:43474"/>
        <dbReference type="ChEBI" id="CHEBI:67140"/>
        <dbReference type="EC" id="3.1.3.2"/>
    </reaction>
</comment>
<evidence type="ECO:0000256" key="3">
    <source>
        <dbReference type="SAM" id="Phobius"/>
    </source>
</evidence>
<organism evidence="4 5">
    <name type="scientific">Cryptolaemus montrouzieri</name>
    <dbReference type="NCBI Taxonomy" id="559131"/>
    <lineage>
        <taxon>Eukaryota</taxon>
        <taxon>Metazoa</taxon>
        <taxon>Ecdysozoa</taxon>
        <taxon>Arthropoda</taxon>
        <taxon>Hexapoda</taxon>
        <taxon>Insecta</taxon>
        <taxon>Pterygota</taxon>
        <taxon>Neoptera</taxon>
        <taxon>Endopterygota</taxon>
        <taxon>Coleoptera</taxon>
        <taxon>Polyphaga</taxon>
        <taxon>Cucujiformia</taxon>
        <taxon>Coccinelloidea</taxon>
        <taxon>Coccinellidae</taxon>
        <taxon>Scymninae</taxon>
        <taxon>Scymnini</taxon>
        <taxon>Cryptolaemus</taxon>
    </lineage>
</organism>
<proteinExistence type="inferred from homology"/>